<dbReference type="InterPro" id="IPR051836">
    <property type="entry name" value="Kremen_rcpt"/>
</dbReference>
<dbReference type="STRING" id="282301.A0A267GRG3"/>
<gene>
    <name evidence="9" type="ORF">BOX15_Mlig022635g1</name>
</gene>
<dbReference type="PANTHER" id="PTHR24269">
    <property type="entry name" value="KREMEN PROTEIN"/>
    <property type="match status" value="1"/>
</dbReference>
<evidence type="ECO:0000313" key="10">
    <source>
        <dbReference type="Proteomes" id="UP000215902"/>
    </source>
</evidence>
<evidence type="ECO:0000313" key="9">
    <source>
        <dbReference type="EMBL" id="PAA87879.1"/>
    </source>
</evidence>
<organism evidence="9 10">
    <name type="scientific">Macrostomum lignano</name>
    <dbReference type="NCBI Taxonomy" id="282301"/>
    <lineage>
        <taxon>Eukaryota</taxon>
        <taxon>Metazoa</taxon>
        <taxon>Spiralia</taxon>
        <taxon>Lophotrochozoa</taxon>
        <taxon>Platyhelminthes</taxon>
        <taxon>Rhabditophora</taxon>
        <taxon>Macrostomorpha</taxon>
        <taxon>Macrostomida</taxon>
        <taxon>Macrostomidae</taxon>
        <taxon>Macrostomum</taxon>
    </lineage>
</organism>
<evidence type="ECO:0000256" key="3">
    <source>
        <dbReference type="ARBA" id="ARBA00022729"/>
    </source>
</evidence>
<evidence type="ECO:0000256" key="1">
    <source>
        <dbReference type="ARBA" id="ARBA00004167"/>
    </source>
</evidence>
<feature type="signal peptide" evidence="7">
    <location>
        <begin position="1"/>
        <end position="22"/>
    </location>
</feature>
<keyword evidence="4" id="KW-1133">Transmembrane helix</keyword>
<feature type="chain" id="PRO_5012876559" description="WSC domain-containing protein" evidence="7">
    <location>
        <begin position="23"/>
        <end position="635"/>
    </location>
</feature>
<evidence type="ECO:0000256" key="2">
    <source>
        <dbReference type="ARBA" id="ARBA00022692"/>
    </source>
</evidence>
<dbReference type="PANTHER" id="PTHR24269:SF16">
    <property type="entry name" value="PROTEIN SLG1"/>
    <property type="match status" value="1"/>
</dbReference>
<dbReference type="Pfam" id="PF01822">
    <property type="entry name" value="WSC"/>
    <property type="match status" value="5"/>
</dbReference>
<dbReference type="SMART" id="SM00321">
    <property type="entry name" value="WSC"/>
    <property type="match status" value="5"/>
</dbReference>
<dbReference type="AlphaFoldDB" id="A0A267GRG3"/>
<feature type="domain" description="WSC" evidence="8">
    <location>
        <begin position="155"/>
        <end position="250"/>
    </location>
</feature>
<keyword evidence="2" id="KW-0812">Transmembrane</keyword>
<evidence type="ECO:0000256" key="5">
    <source>
        <dbReference type="ARBA" id="ARBA00023136"/>
    </source>
</evidence>
<proteinExistence type="predicted"/>
<feature type="domain" description="WSC" evidence="8">
    <location>
        <begin position="279"/>
        <end position="374"/>
    </location>
</feature>
<feature type="domain" description="WSC" evidence="8">
    <location>
        <begin position="403"/>
        <end position="497"/>
    </location>
</feature>
<keyword evidence="6" id="KW-0325">Glycoprotein</keyword>
<comment type="caution">
    <text evidence="9">The sequence shown here is derived from an EMBL/GenBank/DDBJ whole genome shotgun (WGS) entry which is preliminary data.</text>
</comment>
<feature type="domain" description="WSC" evidence="8">
    <location>
        <begin position="526"/>
        <end position="624"/>
    </location>
</feature>
<dbReference type="PROSITE" id="PS51212">
    <property type="entry name" value="WSC"/>
    <property type="match status" value="5"/>
</dbReference>
<evidence type="ECO:0000256" key="7">
    <source>
        <dbReference type="SAM" id="SignalP"/>
    </source>
</evidence>
<keyword evidence="10" id="KW-1185">Reference proteome</keyword>
<evidence type="ECO:0000256" key="6">
    <source>
        <dbReference type="ARBA" id="ARBA00023180"/>
    </source>
</evidence>
<feature type="domain" description="WSC" evidence="8">
    <location>
        <begin position="32"/>
        <end position="126"/>
    </location>
</feature>
<accession>A0A267GRG3</accession>
<keyword evidence="5" id="KW-0472">Membrane</keyword>
<dbReference type="EMBL" id="NIVC01000212">
    <property type="protein sequence ID" value="PAA87879.1"/>
    <property type="molecule type" value="Genomic_DNA"/>
</dbReference>
<evidence type="ECO:0000259" key="8">
    <source>
        <dbReference type="PROSITE" id="PS51212"/>
    </source>
</evidence>
<protein>
    <recommendedName>
        <fullName evidence="8">WSC domain-containing protein</fullName>
    </recommendedName>
</protein>
<dbReference type="GO" id="GO:0005886">
    <property type="term" value="C:plasma membrane"/>
    <property type="evidence" value="ECO:0007669"/>
    <property type="project" value="TreeGrafter"/>
</dbReference>
<evidence type="ECO:0000256" key="4">
    <source>
        <dbReference type="ARBA" id="ARBA00022989"/>
    </source>
</evidence>
<dbReference type="Proteomes" id="UP000215902">
    <property type="component" value="Unassembled WGS sequence"/>
</dbReference>
<keyword evidence="3 7" id="KW-0732">Signal</keyword>
<name>A0A267GRG3_9PLAT</name>
<reference evidence="9 10" key="1">
    <citation type="submission" date="2017-06" db="EMBL/GenBank/DDBJ databases">
        <title>A platform for efficient transgenesis in Macrostomum lignano, a flatworm model organism for stem cell research.</title>
        <authorList>
            <person name="Berezikov E."/>
        </authorList>
    </citation>
    <scope>NUCLEOTIDE SEQUENCE [LARGE SCALE GENOMIC DNA]</scope>
    <source>
        <strain evidence="9">DV1</strain>
        <tissue evidence="9">Whole organism</tissue>
    </source>
</reference>
<dbReference type="InterPro" id="IPR002889">
    <property type="entry name" value="WSC_carb-bd"/>
</dbReference>
<sequence length="635" mass="71489">MLCSALTLIILVTAQEFYEAKGSPINLEPMIPAPSKGCHQWSPKDALLDMEVKEDFDRMSQGVCATHCLMRKKKYFGLADGRRCFCGDQIDSKTIVPKLDCNVPCFNFSDVEKCGGSSAMEVFDLVPVPKNHSGQSALDVYEPEGAPIDMQPMIPAPSKGCYVWGNHYYVLDREIKEDFKYMSQRVCASHCLMELGSKYFGLADGRLCFCGNKIHSKIIVPKLDCNVPCFNFSDVEKCGGSSAMEVFDLVPVPKNHSGQSALDVYEPEGAPIDMQPMIPAPSKGCYHWGNHYSVLSREIKEDFKYMSQRVCASHCLMELGSKYFGLADGRLCLCGNKIHSKTIVPKLDCKASCFNYLYHKKCGGRGAIEVFDLKPVPKIYSGQSALDVYEPEGAPIDMQPMIPAPSKGCYHWGNGYSVLTREIKEDFKYMSQRVCASHCLMETRWKYFGLADGRRCLCGNKIQSQIIPKYYCNASCFNYLYHKKCGGRGAIEVFDLKPVPKIYSGQSALDVYEPEGAPIDMQPMIPAPSKGCYLWYLNGDHRDFALKYEVDEDFKYMSQRVCATHCLMEKTWKYFGLFDGRRCFCGDEIRSRNVLNLICNVQCYNYLYGEKCGGRDAMEIFDLVPVPKNYSGETA</sequence>
<comment type="subcellular location">
    <subcellularLocation>
        <location evidence="1">Membrane</location>
        <topology evidence="1">Single-pass membrane protein</topology>
    </subcellularLocation>
</comment>